<dbReference type="Gene3D" id="1.10.760.10">
    <property type="entry name" value="Cytochrome c-like domain"/>
    <property type="match status" value="2"/>
</dbReference>
<evidence type="ECO:0000256" key="5">
    <source>
        <dbReference type="ARBA" id="ARBA00022764"/>
    </source>
</evidence>
<dbReference type="GO" id="GO:0009055">
    <property type="term" value="F:electron transfer activity"/>
    <property type="evidence" value="ECO:0007669"/>
    <property type="project" value="InterPro"/>
</dbReference>
<organism evidence="11 12">
    <name type="scientific">Leptospira ognonensis</name>
    <dbReference type="NCBI Taxonomy" id="2484945"/>
    <lineage>
        <taxon>Bacteria</taxon>
        <taxon>Pseudomonadati</taxon>
        <taxon>Spirochaetota</taxon>
        <taxon>Spirochaetia</taxon>
        <taxon>Leptospirales</taxon>
        <taxon>Leptospiraceae</taxon>
        <taxon>Leptospira</taxon>
    </lineage>
</organism>
<accession>A0A4R9K4T6</accession>
<dbReference type="PROSITE" id="PS51007">
    <property type="entry name" value="CYTC"/>
    <property type="match status" value="1"/>
</dbReference>
<feature type="binding site" description="covalent" evidence="8">
    <location>
        <position position="239"/>
    </location>
    <ligand>
        <name>heme c</name>
        <dbReference type="ChEBI" id="CHEBI:61717"/>
        <label>2</label>
    </ligand>
</feature>
<keyword evidence="3 9" id="KW-0479">Metal-binding</keyword>
<dbReference type="GO" id="GO:0004130">
    <property type="term" value="F:cytochrome-c peroxidase activity"/>
    <property type="evidence" value="ECO:0007669"/>
    <property type="project" value="TreeGrafter"/>
</dbReference>
<protein>
    <submittedName>
        <fullName evidence="11">Di-heme enzyme</fullName>
    </submittedName>
</protein>
<dbReference type="GO" id="GO:0020037">
    <property type="term" value="F:heme binding"/>
    <property type="evidence" value="ECO:0007669"/>
    <property type="project" value="InterPro"/>
</dbReference>
<name>A0A4R9K4T6_9LEPT</name>
<dbReference type="Pfam" id="PF03150">
    <property type="entry name" value="CCP_MauG"/>
    <property type="match status" value="1"/>
</dbReference>
<evidence type="ECO:0000256" key="4">
    <source>
        <dbReference type="ARBA" id="ARBA00022729"/>
    </source>
</evidence>
<dbReference type="InterPro" id="IPR004852">
    <property type="entry name" value="Di-haem_cyt_c_peroxidsae"/>
</dbReference>
<evidence type="ECO:0000259" key="10">
    <source>
        <dbReference type="PROSITE" id="PS51007"/>
    </source>
</evidence>
<keyword evidence="6" id="KW-0560">Oxidoreductase</keyword>
<evidence type="ECO:0000256" key="6">
    <source>
        <dbReference type="ARBA" id="ARBA00023002"/>
    </source>
</evidence>
<dbReference type="InterPro" id="IPR026259">
    <property type="entry name" value="MauG/Cytc_peroxidase"/>
</dbReference>
<comment type="PTM">
    <text evidence="8">Binds 2 heme groups per subunit.</text>
</comment>
<keyword evidence="5" id="KW-0574">Periplasm</keyword>
<dbReference type="RefSeq" id="WP_135623110.1">
    <property type="nucleotide sequence ID" value="NZ_RQGD01000022.1"/>
</dbReference>
<reference evidence="11" key="1">
    <citation type="journal article" date="2019" name="PLoS Negl. Trop. Dis.">
        <title>Revisiting the worldwide diversity of Leptospira species in the environment.</title>
        <authorList>
            <person name="Vincent A.T."/>
            <person name="Schiettekatte O."/>
            <person name="Bourhy P."/>
            <person name="Veyrier F.J."/>
            <person name="Picardeau M."/>
        </authorList>
    </citation>
    <scope>NUCLEOTIDE SEQUENCE [LARGE SCALE GENOMIC DNA]</scope>
    <source>
        <strain evidence="11">201702476</strain>
    </source>
</reference>
<gene>
    <name evidence="11" type="ORF">EHQ58_06695</name>
</gene>
<feature type="binding site" description="covalent" evidence="8">
    <location>
        <position position="86"/>
    </location>
    <ligand>
        <name>heme c</name>
        <dbReference type="ChEBI" id="CHEBI:61717"/>
        <label>1</label>
    </ligand>
</feature>
<keyword evidence="7 9" id="KW-0408">Iron</keyword>
<dbReference type="InterPro" id="IPR023929">
    <property type="entry name" value="MbnH-like"/>
</dbReference>
<dbReference type="GO" id="GO:0042597">
    <property type="term" value="C:periplasmic space"/>
    <property type="evidence" value="ECO:0007669"/>
    <property type="project" value="UniProtKB-SubCell"/>
</dbReference>
<comment type="cofactor">
    <cofactor evidence="8">
        <name>heme</name>
        <dbReference type="ChEBI" id="CHEBI:30413"/>
    </cofactor>
    <text evidence="8">Binds 2 heme groups.</text>
</comment>
<sequence length="397" mass="43811">MKLLIPALLILIFESCSVILPQKKDKQSEIFLALGLLSNSQYTWSLPTGFPTPSVPSENPMSQAKVDLGRRLFYDKTLSQDRTLACAGCHKQELAFTDGRSFGIGITGQAHPRNAQNLGNAAYHTALTWANPRLKTLELQARAPMFGDNPIELGLSNYDYIDRLNSNATYQNLFSAAFGNTTATEQNVRFALASFQRSLLTGNAPADKYALQGDSSALNASQIRGFRVFNGETAECFHCHGGFNYTDTSFHNRSTSEDIFYHNNGIKSKAEYDVLPAVKQGLYEVTLNTNDQGKFRAPSLRNIELTFPYMHDGSFMCDDSENPSITPGKSIRECAVNALSKVVAHYESGGKSHPAKDSTLIRPFTLTAQERTDLIAFLLSLTDSDFINNSAQADPFR</sequence>
<evidence type="ECO:0000256" key="2">
    <source>
        <dbReference type="ARBA" id="ARBA00022617"/>
    </source>
</evidence>
<dbReference type="InterPro" id="IPR036909">
    <property type="entry name" value="Cyt_c-like_dom_sf"/>
</dbReference>
<dbReference type="InterPro" id="IPR051395">
    <property type="entry name" value="Cytochrome_c_Peroxidase/MauG"/>
</dbReference>
<comment type="subcellular location">
    <subcellularLocation>
        <location evidence="1">Periplasm</location>
    </subcellularLocation>
</comment>
<dbReference type="SUPFAM" id="SSF46626">
    <property type="entry name" value="Cytochrome c"/>
    <property type="match status" value="2"/>
</dbReference>
<dbReference type="PIRSF" id="PIRSF000294">
    <property type="entry name" value="Cytochrome-c_peroxidase"/>
    <property type="match status" value="1"/>
</dbReference>
<evidence type="ECO:0000256" key="1">
    <source>
        <dbReference type="ARBA" id="ARBA00004418"/>
    </source>
</evidence>
<dbReference type="PANTHER" id="PTHR30600">
    <property type="entry name" value="CYTOCHROME C PEROXIDASE-RELATED"/>
    <property type="match status" value="1"/>
</dbReference>
<dbReference type="Proteomes" id="UP000297693">
    <property type="component" value="Unassembled WGS sequence"/>
</dbReference>
<evidence type="ECO:0000256" key="9">
    <source>
        <dbReference type="PIRSR" id="PIRSR000294-2"/>
    </source>
</evidence>
<keyword evidence="4" id="KW-0732">Signal</keyword>
<feature type="binding site" description="axial binding residue" evidence="9">
    <location>
        <position position="90"/>
    </location>
    <ligand>
        <name>heme c</name>
        <dbReference type="ChEBI" id="CHEBI:61717"/>
        <label>1</label>
    </ligand>
    <ligandPart>
        <name>Fe</name>
        <dbReference type="ChEBI" id="CHEBI:18248"/>
    </ligandPart>
</feature>
<dbReference type="PANTHER" id="PTHR30600:SF14">
    <property type="entry name" value="CYTOCHROME C PEROXIDASE"/>
    <property type="match status" value="1"/>
</dbReference>
<dbReference type="OrthoDB" id="9805202at2"/>
<evidence type="ECO:0000256" key="3">
    <source>
        <dbReference type="ARBA" id="ARBA00022723"/>
    </source>
</evidence>
<evidence type="ECO:0000256" key="8">
    <source>
        <dbReference type="PIRSR" id="PIRSR000294-1"/>
    </source>
</evidence>
<dbReference type="GO" id="GO:0046872">
    <property type="term" value="F:metal ion binding"/>
    <property type="evidence" value="ECO:0007669"/>
    <property type="project" value="UniProtKB-KW"/>
</dbReference>
<keyword evidence="2 8" id="KW-0349">Heme</keyword>
<feature type="binding site" description="axial binding residue" evidence="9">
    <location>
        <position position="240"/>
    </location>
    <ligand>
        <name>heme c</name>
        <dbReference type="ChEBI" id="CHEBI:61717"/>
        <label>2</label>
    </ligand>
    <ligandPart>
        <name>Fe</name>
        <dbReference type="ChEBI" id="CHEBI:18248"/>
    </ligandPart>
</feature>
<dbReference type="AlphaFoldDB" id="A0A4R9K4T6"/>
<evidence type="ECO:0000313" key="11">
    <source>
        <dbReference type="EMBL" id="TGL60184.1"/>
    </source>
</evidence>
<feature type="domain" description="Cytochrome c" evidence="10">
    <location>
        <begin position="220"/>
        <end position="382"/>
    </location>
</feature>
<evidence type="ECO:0000256" key="7">
    <source>
        <dbReference type="ARBA" id="ARBA00023004"/>
    </source>
</evidence>
<comment type="caution">
    <text evidence="11">The sequence shown here is derived from an EMBL/GenBank/DDBJ whole genome shotgun (WGS) entry which is preliminary data.</text>
</comment>
<proteinExistence type="predicted"/>
<dbReference type="EMBL" id="RQGD01000022">
    <property type="protein sequence ID" value="TGL60184.1"/>
    <property type="molecule type" value="Genomic_DNA"/>
</dbReference>
<dbReference type="InterPro" id="IPR009056">
    <property type="entry name" value="Cyt_c-like_dom"/>
</dbReference>
<dbReference type="NCBIfam" id="TIGR04039">
    <property type="entry name" value="MXAN_0977_Heme2"/>
    <property type="match status" value="1"/>
</dbReference>
<feature type="binding site" description="covalent" evidence="8">
    <location>
        <position position="236"/>
    </location>
    <ligand>
        <name>heme c</name>
        <dbReference type="ChEBI" id="CHEBI:61717"/>
        <label>2</label>
    </ligand>
</feature>
<evidence type="ECO:0000313" key="12">
    <source>
        <dbReference type="Proteomes" id="UP000297693"/>
    </source>
</evidence>
<feature type="binding site" description="covalent" evidence="8">
    <location>
        <position position="89"/>
    </location>
    <ligand>
        <name>heme c</name>
        <dbReference type="ChEBI" id="CHEBI:61717"/>
        <label>1</label>
    </ligand>
</feature>
<keyword evidence="12" id="KW-1185">Reference proteome</keyword>